<dbReference type="PANTHER" id="PTHR11461">
    <property type="entry name" value="SERINE PROTEASE INHIBITOR, SERPIN"/>
    <property type="match status" value="1"/>
</dbReference>
<dbReference type="GO" id="GO:0004867">
    <property type="term" value="F:serine-type endopeptidase inhibitor activity"/>
    <property type="evidence" value="ECO:0007669"/>
    <property type="project" value="InterPro"/>
</dbReference>
<dbReference type="PANTHER" id="PTHR11461:SF211">
    <property type="entry name" value="GH10112P-RELATED"/>
    <property type="match status" value="1"/>
</dbReference>
<accession>A0A6N1NU59</accession>
<comment type="similarity">
    <text evidence="1">Belongs to the serpin family.</text>
</comment>
<dbReference type="InterPro" id="IPR042185">
    <property type="entry name" value="Serpin_sf_2"/>
</dbReference>
<dbReference type="GO" id="GO:0005615">
    <property type="term" value="C:extracellular space"/>
    <property type="evidence" value="ECO:0007669"/>
    <property type="project" value="InterPro"/>
</dbReference>
<evidence type="ECO:0000313" key="3">
    <source>
        <dbReference type="EMBL" id="QKU35877.1"/>
    </source>
</evidence>
<proteinExistence type="inferred from homology"/>
<dbReference type="CDD" id="cd19586">
    <property type="entry name" value="serpin_mimivirus"/>
    <property type="match status" value="1"/>
</dbReference>
<dbReference type="Pfam" id="PF00079">
    <property type="entry name" value="Serpin"/>
    <property type="match status" value="1"/>
</dbReference>
<name>A0A6N1NU59_9VIRU</name>
<dbReference type="InterPro" id="IPR036186">
    <property type="entry name" value="Serpin_sf"/>
</dbReference>
<dbReference type="RefSeq" id="YP_010782560.1">
    <property type="nucleotide sequence ID" value="NC_075039.1"/>
</dbReference>
<organism evidence="3">
    <name type="scientific">Tupanvirus soda lake</name>
    <dbReference type="NCBI Taxonomy" id="2126985"/>
    <lineage>
        <taxon>Viruses</taxon>
        <taxon>Varidnaviria</taxon>
        <taxon>Bamfordvirae</taxon>
        <taxon>Nucleocytoviricota</taxon>
        <taxon>Megaviricetes</taxon>
        <taxon>Imitervirales</taxon>
        <taxon>Mimiviridae</taxon>
        <taxon>Megamimivirinae</taxon>
        <taxon>Tupanvirus</taxon>
        <taxon>Tupanvirus salinum</taxon>
    </lineage>
</organism>
<dbReference type="InterPro" id="IPR000215">
    <property type="entry name" value="Serpin_fam"/>
</dbReference>
<dbReference type="KEGG" id="vg:80519324"/>
<dbReference type="InterPro" id="IPR023796">
    <property type="entry name" value="Serpin_dom"/>
</dbReference>
<dbReference type="SMART" id="SM00093">
    <property type="entry name" value="SERPIN"/>
    <property type="match status" value="1"/>
</dbReference>
<evidence type="ECO:0000259" key="2">
    <source>
        <dbReference type="SMART" id="SM00093"/>
    </source>
</evidence>
<dbReference type="SUPFAM" id="SSF56574">
    <property type="entry name" value="Serpins"/>
    <property type="match status" value="1"/>
</dbReference>
<dbReference type="GeneID" id="80519324"/>
<dbReference type="Gene3D" id="2.30.39.10">
    <property type="entry name" value="Alpha-1-antitrypsin, domain 1"/>
    <property type="match status" value="1"/>
</dbReference>
<reference evidence="3" key="1">
    <citation type="submission" date="2017-01" db="EMBL/GenBank/DDBJ databases">
        <authorList>
            <person name="Assis F.L."/>
            <person name="Abrahao J.S."/>
            <person name="Silva L."/>
            <person name="Khalil J.B."/>
            <person name="Rodrigues R."/>
            <person name="Silva L.S."/>
            <person name="Arantes T."/>
            <person name="Boratto P."/>
            <person name="Andrade M."/>
            <person name="Kroon E.G."/>
            <person name="Ribeiro B."/>
            <person name="Bergier I."/>
            <person name="Seligmann H."/>
            <person name="Ghigo E."/>
            <person name="Colson P."/>
            <person name="Levasseur A."/>
            <person name="Raoult D."/>
            <person name="Scola B.L."/>
        </authorList>
    </citation>
    <scope>NUCLEOTIDE SEQUENCE</scope>
    <source>
        <strain evidence="3">Soda lake</strain>
    </source>
</reference>
<dbReference type="InterPro" id="IPR042178">
    <property type="entry name" value="Serpin_sf_1"/>
</dbReference>
<protein>
    <submittedName>
        <fullName evidence="3">Serpin</fullName>
    </submittedName>
</protein>
<evidence type="ECO:0000256" key="1">
    <source>
        <dbReference type="RuleBase" id="RU000411"/>
    </source>
</evidence>
<feature type="domain" description="Serpin" evidence="2">
    <location>
        <begin position="52"/>
        <end position="402"/>
    </location>
</feature>
<dbReference type="EMBL" id="KY523104">
    <property type="protein sequence ID" value="QKU35877.1"/>
    <property type="molecule type" value="Genomic_DNA"/>
</dbReference>
<dbReference type="Gene3D" id="3.30.497.10">
    <property type="entry name" value="Antithrombin, subunit I, domain 2"/>
    <property type="match status" value="1"/>
</dbReference>
<reference evidence="3" key="2">
    <citation type="journal article" date="2018" name="Nat. Commun.">
        <title>Tailed giant Tupanvirus possesses the most complete translational apparatus of the known virosphere.</title>
        <authorList>
            <person name="Abrahao J."/>
            <person name="Silva L."/>
            <person name="Silva L.S."/>
            <person name="Khalil J.Y.B."/>
            <person name="Rodrigues R."/>
            <person name="Arantes T."/>
            <person name="Assis F."/>
            <person name="Boratto P."/>
            <person name="Andrade M."/>
            <person name="Kroon E.G."/>
            <person name="Ribeiro B."/>
            <person name="Bergier I."/>
            <person name="Seligmann H."/>
            <person name="Ghigo E."/>
            <person name="Colson P."/>
            <person name="Levasseur A."/>
            <person name="Kroemer G."/>
            <person name="Raoult D."/>
            <person name="La Scola B."/>
        </authorList>
    </citation>
    <scope>NUCLEOTIDE SEQUENCE [LARGE SCALE GENOMIC DNA]</scope>
    <source>
        <strain evidence="3">Soda lake</strain>
    </source>
</reference>
<sequence>MNYQHKYLKYKRKYIKLKNSLQYGGIVSDQESEDIENFPKKTITDANNQFSIILFENLDGASNIISPLSISFVLSLVQLAALGNTNKQLTNILGYKYSSDELKRIYTLFNNQVLKMTNALIINKKIHVNKEYLELIDDMALIHNDDFSNSKLIISKVNHYIENNTNGMIKDVVNENNISPNTIFVLINTIYFKASWQHKFNIQNTTKMKFHKTEGNLVDMMYQKNYFNYYENKSVQVVEMPYDEKDYVMGIVLPRMYLEENGLDYSINNVPQFSKQEMNEFINNLGYEEVELYIPKFTHRKKYDMVPILKKMGLIDVFGINAELDIMARDAYISKIIHEAVVIVDELGTEAAATTVVTGRAMVARPRKKEKPKIFKADHAFIYYIRHLPSNYFLFMGDYQGNKN</sequence>